<dbReference type="EMBL" id="CP040396">
    <property type="protein sequence ID" value="QCT01029.1"/>
    <property type="molecule type" value="Genomic_DNA"/>
</dbReference>
<dbReference type="Proteomes" id="UP000300879">
    <property type="component" value="Chromosome"/>
</dbReference>
<evidence type="ECO:0000313" key="2">
    <source>
        <dbReference type="Proteomes" id="UP000300879"/>
    </source>
</evidence>
<gene>
    <name evidence="1" type="ORF">E6C60_0304</name>
</gene>
<keyword evidence="2" id="KW-1185">Reference proteome</keyword>
<dbReference type="KEGG" id="palo:E6C60_0304"/>
<reference evidence="1 2" key="1">
    <citation type="submission" date="2019-05" db="EMBL/GenBank/DDBJ databases">
        <authorList>
            <person name="Chen C."/>
        </authorList>
    </citation>
    <scope>NUCLEOTIDE SEQUENCE [LARGE SCALE GENOMIC DNA]</scope>
    <source>
        <strain evidence="1 2">HB172198</strain>
    </source>
</reference>
<protein>
    <submittedName>
        <fullName evidence="1">Uncharacterized protein</fullName>
    </submittedName>
</protein>
<accession>A0A4P8XLH7</accession>
<organism evidence="1 2">
    <name type="scientific">Paenibacillus algicola</name>
    <dbReference type="NCBI Taxonomy" id="2565926"/>
    <lineage>
        <taxon>Bacteria</taxon>
        <taxon>Bacillati</taxon>
        <taxon>Bacillota</taxon>
        <taxon>Bacilli</taxon>
        <taxon>Bacillales</taxon>
        <taxon>Paenibacillaceae</taxon>
        <taxon>Paenibacillus</taxon>
    </lineage>
</organism>
<evidence type="ECO:0000313" key="1">
    <source>
        <dbReference type="EMBL" id="QCT01029.1"/>
    </source>
</evidence>
<proteinExistence type="predicted"/>
<dbReference type="AlphaFoldDB" id="A0A4P8XLH7"/>
<name>A0A4P8XLH7_9BACL</name>
<sequence length="77" mass="8404">MTFQGEAVNEVLDAPKGFALTKETRVFKKTEDGVREIAAISDLQDGQSIEVWTHFLSDHLLGAAEITIIDGVTAPIF</sequence>